<dbReference type="PANTHER" id="PTHR37984">
    <property type="entry name" value="PROTEIN CBG26694"/>
    <property type="match status" value="1"/>
</dbReference>
<keyword evidence="3" id="KW-1185">Reference proteome</keyword>
<dbReference type="InterPro" id="IPR012337">
    <property type="entry name" value="RNaseH-like_sf"/>
</dbReference>
<dbReference type="AlphaFoldDB" id="A0A8T0FKA8"/>
<reference evidence="2" key="1">
    <citation type="journal article" date="2020" name="bioRxiv">
        <title>Chromosome-level reference genome of the European wasp spider Argiope bruennichi: a resource for studies on range expansion and evolutionary adaptation.</title>
        <authorList>
            <person name="Sheffer M.M."/>
            <person name="Hoppe A."/>
            <person name="Krehenwinkel H."/>
            <person name="Uhl G."/>
            <person name="Kuss A.W."/>
            <person name="Jensen L."/>
            <person name="Jensen C."/>
            <person name="Gillespie R.G."/>
            <person name="Hoff K.J."/>
            <person name="Prost S."/>
        </authorList>
    </citation>
    <scope>NUCLEOTIDE SEQUENCE</scope>
</reference>
<protein>
    <submittedName>
        <fullName evidence="2">Gag-Pol polyprotein like</fullName>
    </submittedName>
</protein>
<organism evidence="2 3">
    <name type="scientific">Argiope bruennichi</name>
    <name type="common">Wasp spider</name>
    <name type="synonym">Aranea bruennichi</name>
    <dbReference type="NCBI Taxonomy" id="94029"/>
    <lineage>
        <taxon>Eukaryota</taxon>
        <taxon>Metazoa</taxon>
        <taxon>Ecdysozoa</taxon>
        <taxon>Arthropoda</taxon>
        <taxon>Chelicerata</taxon>
        <taxon>Arachnida</taxon>
        <taxon>Araneae</taxon>
        <taxon>Araneomorphae</taxon>
        <taxon>Entelegynae</taxon>
        <taxon>Araneoidea</taxon>
        <taxon>Araneidae</taxon>
        <taxon>Argiope</taxon>
    </lineage>
</organism>
<evidence type="ECO:0000313" key="2">
    <source>
        <dbReference type="EMBL" id="KAF8789810.1"/>
    </source>
</evidence>
<sequence>MDKTAFVCPFGVPLYAFPFLNRCSNFSEINRPLPKWSKSFSNKSREVSPHVSEVNIITRFGIEVDPAKMSIIMDIPLPKNVKQLQSFLQTCNCYRHFIPNFAGVSKPLRPKAYSQRFETLAIGLFGPLQETPDGKKWIFINGDTATKWAELFALRDATAQECAITLLKEVILKYGLQRRLISDNGTRFISAVIQQICNLLDLYQIPTPVYCPQENPVERKNGDLKPRMAILVGNDPHTT</sequence>
<gene>
    <name evidence="2" type="ORF">HNY73_007720</name>
</gene>
<dbReference type="InterPro" id="IPR043502">
    <property type="entry name" value="DNA/RNA_pol_sf"/>
</dbReference>
<feature type="domain" description="Integrase catalytic" evidence="1">
    <location>
        <begin position="106"/>
        <end position="239"/>
    </location>
</feature>
<dbReference type="SUPFAM" id="SSF56672">
    <property type="entry name" value="DNA/RNA polymerases"/>
    <property type="match status" value="1"/>
</dbReference>
<accession>A0A8T0FKA8</accession>
<name>A0A8T0FKA8_ARGBR</name>
<dbReference type="Proteomes" id="UP000807504">
    <property type="component" value="Unassembled WGS sequence"/>
</dbReference>
<dbReference type="EMBL" id="JABXBU010000012">
    <property type="protein sequence ID" value="KAF8789810.1"/>
    <property type="molecule type" value="Genomic_DNA"/>
</dbReference>
<proteinExistence type="predicted"/>
<dbReference type="GO" id="GO:0015074">
    <property type="term" value="P:DNA integration"/>
    <property type="evidence" value="ECO:0007669"/>
    <property type="project" value="InterPro"/>
</dbReference>
<dbReference type="GO" id="GO:0071897">
    <property type="term" value="P:DNA biosynthetic process"/>
    <property type="evidence" value="ECO:0007669"/>
    <property type="project" value="UniProtKB-ARBA"/>
</dbReference>
<dbReference type="PANTHER" id="PTHR37984:SF5">
    <property type="entry name" value="PROTEIN NYNRIN-LIKE"/>
    <property type="match status" value="1"/>
</dbReference>
<dbReference type="GO" id="GO:0003676">
    <property type="term" value="F:nucleic acid binding"/>
    <property type="evidence" value="ECO:0007669"/>
    <property type="project" value="InterPro"/>
</dbReference>
<dbReference type="Gene3D" id="3.30.420.10">
    <property type="entry name" value="Ribonuclease H-like superfamily/Ribonuclease H"/>
    <property type="match status" value="1"/>
</dbReference>
<reference evidence="2" key="2">
    <citation type="submission" date="2020-06" db="EMBL/GenBank/DDBJ databases">
        <authorList>
            <person name="Sheffer M."/>
        </authorList>
    </citation>
    <scope>NUCLEOTIDE SEQUENCE</scope>
</reference>
<dbReference type="InterPro" id="IPR001584">
    <property type="entry name" value="Integrase_cat-core"/>
</dbReference>
<dbReference type="SUPFAM" id="SSF53098">
    <property type="entry name" value="Ribonuclease H-like"/>
    <property type="match status" value="1"/>
</dbReference>
<dbReference type="PROSITE" id="PS50994">
    <property type="entry name" value="INTEGRASE"/>
    <property type="match status" value="1"/>
</dbReference>
<dbReference type="GO" id="GO:0042575">
    <property type="term" value="C:DNA polymerase complex"/>
    <property type="evidence" value="ECO:0007669"/>
    <property type="project" value="UniProtKB-ARBA"/>
</dbReference>
<comment type="caution">
    <text evidence="2">The sequence shown here is derived from an EMBL/GenBank/DDBJ whole genome shotgun (WGS) entry which is preliminary data.</text>
</comment>
<dbReference type="InterPro" id="IPR036397">
    <property type="entry name" value="RNaseH_sf"/>
</dbReference>
<evidence type="ECO:0000259" key="1">
    <source>
        <dbReference type="PROSITE" id="PS50994"/>
    </source>
</evidence>
<dbReference type="InterPro" id="IPR050951">
    <property type="entry name" value="Retrovirus_Pol_polyprotein"/>
</dbReference>
<evidence type="ECO:0000313" key="3">
    <source>
        <dbReference type="Proteomes" id="UP000807504"/>
    </source>
</evidence>